<name>A0A9W8E9E8_9FUNG</name>
<comment type="caution">
    <text evidence="1">The sequence shown here is derived from an EMBL/GenBank/DDBJ whole genome shotgun (WGS) entry which is preliminary data.</text>
</comment>
<sequence>MAAPTTGKPTHKLRAYLTRIDSLGTGNTLIPSTPVGTGLPSADVQLSEVIPLKTTLWARECQTQTLMETSAQMFGTLPSRSPPTPASCGYAELYHCLAPQQLRSLVYLCAVKVILVSLEKQLQDHGLVFAYQDSTHAAPSEEARAGPATYTGSVDVPRLAIALDLLLAPLRHLSAMRRLLTQLLGPTVYVAILTADASSATVAPNTETTHGPVDPNFRVRFIFPVTAPRLQHLLARAQ</sequence>
<keyword evidence="2" id="KW-1185">Reference proteome</keyword>
<proteinExistence type="predicted"/>
<gene>
    <name evidence="1" type="ORF">H4R34_006167</name>
</gene>
<reference evidence="1" key="1">
    <citation type="submission" date="2022-07" db="EMBL/GenBank/DDBJ databases">
        <title>Phylogenomic reconstructions and comparative analyses of Kickxellomycotina fungi.</title>
        <authorList>
            <person name="Reynolds N.K."/>
            <person name="Stajich J.E."/>
            <person name="Barry K."/>
            <person name="Grigoriev I.V."/>
            <person name="Crous P."/>
            <person name="Smith M.E."/>
        </authorList>
    </citation>
    <scope>NUCLEOTIDE SEQUENCE</scope>
    <source>
        <strain evidence="1">RSA 567</strain>
    </source>
</reference>
<protein>
    <submittedName>
        <fullName evidence="1">Uncharacterized protein</fullName>
    </submittedName>
</protein>
<dbReference type="EMBL" id="JANBQB010001949">
    <property type="protein sequence ID" value="KAJ1969384.1"/>
    <property type="molecule type" value="Genomic_DNA"/>
</dbReference>
<dbReference type="AlphaFoldDB" id="A0A9W8E9E8"/>
<organism evidence="1 2">
    <name type="scientific">Dimargaris verticillata</name>
    <dbReference type="NCBI Taxonomy" id="2761393"/>
    <lineage>
        <taxon>Eukaryota</taxon>
        <taxon>Fungi</taxon>
        <taxon>Fungi incertae sedis</taxon>
        <taxon>Zoopagomycota</taxon>
        <taxon>Kickxellomycotina</taxon>
        <taxon>Dimargaritomycetes</taxon>
        <taxon>Dimargaritales</taxon>
        <taxon>Dimargaritaceae</taxon>
        <taxon>Dimargaris</taxon>
    </lineage>
</organism>
<evidence type="ECO:0000313" key="1">
    <source>
        <dbReference type="EMBL" id="KAJ1969384.1"/>
    </source>
</evidence>
<accession>A0A9W8E9E8</accession>
<dbReference type="Proteomes" id="UP001151582">
    <property type="component" value="Unassembled WGS sequence"/>
</dbReference>
<evidence type="ECO:0000313" key="2">
    <source>
        <dbReference type="Proteomes" id="UP001151582"/>
    </source>
</evidence>
<feature type="non-terminal residue" evidence="1">
    <location>
        <position position="238"/>
    </location>
</feature>